<evidence type="ECO:0000313" key="2">
    <source>
        <dbReference type="Proteomes" id="UP001060215"/>
    </source>
</evidence>
<accession>A0ACC0HHM1</accession>
<organism evidence="1 2">
    <name type="scientific">Camellia lanceoleosa</name>
    <dbReference type="NCBI Taxonomy" id="1840588"/>
    <lineage>
        <taxon>Eukaryota</taxon>
        <taxon>Viridiplantae</taxon>
        <taxon>Streptophyta</taxon>
        <taxon>Embryophyta</taxon>
        <taxon>Tracheophyta</taxon>
        <taxon>Spermatophyta</taxon>
        <taxon>Magnoliopsida</taxon>
        <taxon>eudicotyledons</taxon>
        <taxon>Gunneridae</taxon>
        <taxon>Pentapetalae</taxon>
        <taxon>asterids</taxon>
        <taxon>Ericales</taxon>
        <taxon>Theaceae</taxon>
        <taxon>Camellia</taxon>
    </lineage>
</organism>
<dbReference type="Proteomes" id="UP001060215">
    <property type="component" value="Chromosome 4"/>
</dbReference>
<evidence type="ECO:0000313" key="1">
    <source>
        <dbReference type="EMBL" id="KAI8012914.1"/>
    </source>
</evidence>
<protein>
    <submittedName>
        <fullName evidence="1">Uncharacterized protein</fullName>
    </submittedName>
</protein>
<name>A0ACC0HHM1_9ERIC</name>
<dbReference type="EMBL" id="CM045761">
    <property type="protein sequence ID" value="KAI8012914.1"/>
    <property type="molecule type" value="Genomic_DNA"/>
</dbReference>
<sequence>MKQSTSSSLWSLFGEDEIEVAEILLSLPNLVFKSESRLRFASGWGVKRRRSAIDSNPPPLPRLRPSSPHLHRETDTERRPKKIKTEASSPSTPLCFSPSESDYKSNHSRKKLSKKRKKEEWLEITERLIQRRELLRGEIETVKSYYNKLKTLNLELKAKKQKLRFNKSSKFGMESQPIIQSTLVENAQIHCMVLHHHHHRHQHQQQSYGSHTSENFQYPFGHVSPLMSSGSRLGNVNHMGPLGIPDLNVVASVEETFGTDSSQPLDHNRAVTDDRAKAAEARKRRMVRIKEMKSSVAAIKPPR</sequence>
<proteinExistence type="predicted"/>
<keyword evidence="2" id="KW-1185">Reference proteome</keyword>
<comment type="caution">
    <text evidence="1">The sequence shown here is derived from an EMBL/GenBank/DDBJ whole genome shotgun (WGS) entry which is preliminary data.</text>
</comment>
<reference evidence="1 2" key="1">
    <citation type="journal article" date="2022" name="Plant J.">
        <title>Chromosome-level genome of Camellia lanceoleosa provides a valuable resource for understanding genome evolution and self-incompatibility.</title>
        <authorList>
            <person name="Gong W."/>
            <person name="Xiao S."/>
            <person name="Wang L."/>
            <person name="Liao Z."/>
            <person name="Chang Y."/>
            <person name="Mo W."/>
            <person name="Hu G."/>
            <person name="Li W."/>
            <person name="Zhao G."/>
            <person name="Zhu H."/>
            <person name="Hu X."/>
            <person name="Ji K."/>
            <person name="Xiang X."/>
            <person name="Song Q."/>
            <person name="Yuan D."/>
            <person name="Jin S."/>
            <person name="Zhang L."/>
        </authorList>
    </citation>
    <scope>NUCLEOTIDE SEQUENCE [LARGE SCALE GENOMIC DNA]</scope>
    <source>
        <strain evidence="1">SQ_2022a</strain>
    </source>
</reference>
<gene>
    <name evidence="1" type="ORF">LOK49_LG05G03770</name>
</gene>